<evidence type="ECO:0000256" key="6">
    <source>
        <dbReference type="ARBA" id="ARBA00022989"/>
    </source>
</evidence>
<comment type="similarity">
    <text evidence="3 14">Belongs to the fatty acyl-CoA reductase family.</text>
</comment>
<proteinExistence type="inferred from homology"/>
<dbReference type="PANTHER" id="PTHR11011">
    <property type="entry name" value="MALE STERILITY PROTEIN 2-RELATED"/>
    <property type="match status" value="1"/>
</dbReference>
<evidence type="ECO:0000256" key="13">
    <source>
        <dbReference type="ARBA" id="ARBA00049930"/>
    </source>
</evidence>
<keyword evidence="5" id="KW-0812">Transmembrane</keyword>
<dbReference type="InterPro" id="IPR026055">
    <property type="entry name" value="FAR"/>
</dbReference>
<dbReference type="PANTHER" id="PTHR11011:SF45">
    <property type="entry name" value="FATTY ACYL-COA REDUCTASE CG8306-RELATED"/>
    <property type="match status" value="1"/>
</dbReference>
<reference evidence="17" key="2">
    <citation type="submission" date="2025-05" db="UniProtKB">
        <authorList>
            <consortium name="Ensembl"/>
        </authorList>
    </citation>
    <scope>IDENTIFICATION</scope>
</reference>
<organism evidence="17 18">
    <name type="scientific">Ciona savignyi</name>
    <name type="common">Pacific transparent sea squirt</name>
    <dbReference type="NCBI Taxonomy" id="51511"/>
    <lineage>
        <taxon>Eukaryota</taxon>
        <taxon>Metazoa</taxon>
        <taxon>Chordata</taxon>
        <taxon>Tunicata</taxon>
        <taxon>Ascidiacea</taxon>
        <taxon>Phlebobranchia</taxon>
        <taxon>Cionidae</taxon>
        <taxon>Ciona</taxon>
    </lineage>
</organism>
<dbReference type="Pfam" id="PF07993">
    <property type="entry name" value="NAD_binding_4"/>
    <property type="match status" value="1"/>
</dbReference>
<dbReference type="GO" id="GO:0102965">
    <property type="term" value="F:alcohol-forming long-chain fatty acyl-CoA reductase activity"/>
    <property type="evidence" value="ECO:0007669"/>
    <property type="project" value="UniProtKB-EC"/>
</dbReference>
<dbReference type="Ensembl" id="ENSCSAVT00000002702.1">
    <property type="protein sequence ID" value="ENSCSAVP00000002660.1"/>
    <property type="gene ID" value="ENSCSAVG00000001573.1"/>
</dbReference>
<dbReference type="GO" id="GO:0080019">
    <property type="term" value="F:alcohol-forming very long-chain fatty acyl-CoA reductase activity"/>
    <property type="evidence" value="ECO:0007669"/>
    <property type="project" value="InterPro"/>
</dbReference>
<comment type="catalytic activity">
    <reaction evidence="13">
        <text>eicosanoyl-CoA + 2 NADPH + 2 H(+) = eicosan-1-ol + 2 NADP(+) + CoA</text>
        <dbReference type="Rhea" id="RHEA:81727"/>
        <dbReference type="ChEBI" id="CHEBI:15378"/>
        <dbReference type="ChEBI" id="CHEBI:57287"/>
        <dbReference type="ChEBI" id="CHEBI:57380"/>
        <dbReference type="ChEBI" id="CHEBI:57783"/>
        <dbReference type="ChEBI" id="CHEBI:58349"/>
        <dbReference type="ChEBI" id="CHEBI:75627"/>
    </reaction>
    <physiologicalReaction direction="left-to-right" evidence="13">
        <dbReference type="Rhea" id="RHEA:81728"/>
    </physiologicalReaction>
</comment>
<evidence type="ECO:0000256" key="14">
    <source>
        <dbReference type="RuleBase" id="RU363097"/>
    </source>
</evidence>
<evidence type="ECO:0000256" key="3">
    <source>
        <dbReference type="ARBA" id="ARBA00005928"/>
    </source>
</evidence>
<protein>
    <recommendedName>
        <fullName evidence="14">Fatty acyl-CoA reductase</fullName>
        <ecNumber evidence="14">1.2.1.84</ecNumber>
    </recommendedName>
</protein>
<evidence type="ECO:0000313" key="17">
    <source>
        <dbReference type="Ensembl" id="ENSCSAVP00000002662.1"/>
    </source>
</evidence>
<keyword evidence="4 14" id="KW-0444">Lipid biosynthesis</keyword>
<name>H2YBG4_CIOSA</name>
<keyword evidence="7 14" id="KW-0443">Lipid metabolism</keyword>
<evidence type="ECO:0000256" key="4">
    <source>
        <dbReference type="ARBA" id="ARBA00022516"/>
    </source>
</evidence>
<evidence type="ECO:0000256" key="10">
    <source>
        <dbReference type="ARBA" id="ARBA00048521"/>
    </source>
</evidence>
<comment type="catalytic activity">
    <reaction evidence="11">
        <text>a long-chain fatty acyl-CoA + 2 NADPH + 2 H(+) = a long-chain primary fatty alcohol + 2 NADP(+) + CoA</text>
        <dbReference type="Rhea" id="RHEA:52716"/>
        <dbReference type="ChEBI" id="CHEBI:15378"/>
        <dbReference type="ChEBI" id="CHEBI:57287"/>
        <dbReference type="ChEBI" id="CHEBI:57783"/>
        <dbReference type="ChEBI" id="CHEBI:58349"/>
        <dbReference type="ChEBI" id="CHEBI:77396"/>
        <dbReference type="ChEBI" id="CHEBI:83139"/>
        <dbReference type="EC" id="1.2.1.84"/>
    </reaction>
    <physiologicalReaction direction="left-to-right" evidence="11">
        <dbReference type="Rhea" id="RHEA:52717"/>
    </physiologicalReaction>
</comment>
<evidence type="ECO:0000259" key="16">
    <source>
        <dbReference type="Pfam" id="PF07993"/>
    </source>
</evidence>
<sequence>YPTMAEFYAGKTVAITGGTGFLGQGITEKLLRTCPDISKIILFIRTKRNTDPKERLKQLAMKPAFDILRQSQPNFHEKLSFVSCDLEADDLGLSSDDRRTLRNEVNIFIHSAATLKFNEHLRISYEMNVLCVRRLLKLKWNNLQAFVHVSTAYAHVDRKYMKEEFYDCGIDYLDLEATLKWLGDDAIEKLTPDLLKTRPNTYTLTKALAEDVICRESGNLPTCIVRPSMIIPAWQEPMPGWCTNVYGPTAFIIAYGKGLLRCCLADREINADLIPVDFVVNGVIEIMSSETARKSTNIQIYHINSSTTNPLNIDKLSKYLVAYCQRLPCRKPTFLSTSCFTHEYCLQHLGCFTHEHMILQSHCYHPTSQPPRFVKLNGKIQSGMEVMGFFFTTNFQWDRSNADRLLQAFQPGDRKMYNLDVRVFTWKDYFMTYISGAKKFILKEE</sequence>
<evidence type="ECO:0000256" key="11">
    <source>
        <dbReference type="ARBA" id="ARBA00049089"/>
    </source>
</evidence>
<reference evidence="18" key="1">
    <citation type="submission" date="2003-08" db="EMBL/GenBank/DDBJ databases">
        <authorList>
            <person name="Birren B."/>
            <person name="Nusbaum C."/>
            <person name="Abebe A."/>
            <person name="Abouelleil A."/>
            <person name="Adekoya E."/>
            <person name="Ait-zahra M."/>
            <person name="Allen N."/>
            <person name="Allen T."/>
            <person name="An P."/>
            <person name="Anderson M."/>
            <person name="Anderson S."/>
            <person name="Arachchi H."/>
            <person name="Armbruster J."/>
            <person name="Bachantsang P."/>
            <person name="Baldwin J."/>
            <person name="Barry A."/>
            <person name="Bayul T."/>
            <person name="Blitshsteyn B."/>
            <person name="Bloom T."/>
            <person name="Blye J."/>
            <person name="Boguslavskiy L."/>
            <person name="Borowsky M."/>
            <person name="Boukhgalter B."/>
            <person name="Brunache A."/>
            <person name="Butler J."/>
            <person name="Calixte N."/>
            <person name="Calvo S."/>
            <person name="Camarata J."/>
            <person name="Campo K."/>
            <person name="Chang J."/>
            <person name="Cheshatsang Y."/>
            <person name="Citroen M."/>
            <person name="Collymore A."/>
            <person name="Considine T."/>
            <person name="Cook A."/>
            <person name="Cooke P."/>
            <person name="Corum B."/>
            <person name="Cuomo C."/>
            <person name="David R."/>
            <person name="Dawoe T."/>
            <person name="Degray S."/>
            <person name="Dodge S."/>
            <person name="Dooley K."/>
            <person name="Dorje P."/>
            <person name="Dorjee K."/>
            <person name="Dorris L."/>
            <person name="Duffey N."/>
            <person name="Dupes A."/>
            <person name="Elkins T."/>
            <person name="Engels R."/>
            <person name="Erickson J."/>
            <person name="Farina A."/>
            <person name="Faro S."/>
            <person name="Ferreira P."/>
            <person name="Fischer H."/>
            <person name="Fitzgerald M."/>
            <person name="Foley K."/>
            <person name="Gage D."/>
            <person name="Galagan J."/>
            <person name="Gearin G."/>
            <person name="Gnerre S."/>
            <person name="Gnirke A."/>
            <person name="Goyette A."/>
            <person name="Graham J."/>
            <person name="Grandbois E."/>
            <person name="Gyaltsen K."/>
            <person name="Hafez N."/>
            <person name="Hagopian D."/>
            <person name="Hagos B."/>
            <person name="Hall J."/>
            <person name="Hatcher B."/>
            <person name="Heller A."/>
            <person name="Higgins H."/>
            <person name="Honan T."/>
            <person name="Horn A."/>
            <person name="Houde N."/>
            <person name="Hughes L."/>
            <person name="Hulme W."/>
            <person name="Husby E."/>
            <person name="Iliev I."/>
            <person name="Jaffe D."/>
            <person name="Jones C."/>
            <person name="Kamal M."/>
            <person name="Kamat A."/>
            <person name="Kamvysselis M."/>
            <person name="Karlsson E."/>
            <person name="Kells C."/>
            <person name="Kieu A."/>
            <person name="Kisner P."/>
            <person name="Kodira C."/>
            <person name="Kulbokas E."/>
            <person name="Labutti K."/>
            <person name="Lama D."/>
            <person name="Landers T."/>
            <person name="Leger J."/>
            <person name="Levine S."/>
            <person name="Lewis D."/>
            <person name="Lewis T."/>
            <person name="Lindblad-toh K."/>
            <person name="Liu X."/>
            <person name="Lokyitsang T."/>
            <person name="Lokyitsang Y."/>
            <person name="Lucien O."/>
            <person name="Lui A."/>
            <person name="Ma L.J."/>
            <person name="Mabbitt R."/>
            <person name="Macdonald J."/>
            <person name="Maclean C."/>
            <person name="Major J."/>
            <person name="Manning J."/>
            <person name="Marabella R."/>
            <person name="Maru K."/>
            <person name="Matthews C."/>
            <person name="Mauceli E."/>
            <person name="Mccarthy M."/>
            <person name="Mcdonough S."/>
            <person name="Mcghee T."/>
            <person name="Meldrim J."/>
            <person name="Meneus L."/>
            <person name="Mesirov J."/>
            <person name="Mihalev A."/>
            <person name="Mihova T."/>
            <person name="Mikkelsen T."/>
            <person name="Mlenga V."/>
            <person name="Moru K."/>
            <person name="Mozes J."/>
            <person name="Mulrain L."/>
            <person name="Munson G."/>
            <person name="Naylor J."/>
            <person name="Newes C."/>
            <person name="Nguyen C."/>
            <person name="Nguyen N."/>
            <person name="Nguyen T."/>
            <person name="Nicol R."/>
            <person name="Nielsen C."/>
            <person name="Nizzari M."/>
            <person name="Norbu C."/>
            <person name="Norbu N."/>
            <person name="O'donnell P."/>
            <person name="Okoawo O."/>
            <person name="O'leary S."/>
            <person name="Omotosho B."/>
            <person name="O'neill K."/>
            <person name="Osman S."/>
            <person name="Parker S."/>
            <person name="Perrin D."/>
            <person name="Phunkhang P."/>
            <person name="Piqani B."/>
            <person name="Purcell S."/>
            <person name="Rachupka T."/>
            <person name="Ramasamy U."/>
            <person name="Rameau R."/>
            <person name="Ray V."/>
            <person name="Raymond C."/>
            <person name="Retta R."/>
            <person name="Richardson S."/>
            <person name="Rise C."/>
            <person name="Rodriguez J."/>
            <person name="Rogers J."/>
            <person name="Rogov P."/>
            <person name="Rutman M."/>
            <person name="Schupbach R."/>
            <person name="Seaman C."/>
            <person name="Settipalli S."/>
            <person name="Sharpe T."/>
            <person name="Sheridan J."/>
            <person name="Sherpa N."/>
            <person name="Shi J."/>
            <person name="Smirnov S."/>
            <person name="Smith C."/>
            <person name="Sougnez C."/>
            <person name="Spencer B."/>
            <person name="Stalker J."/>
            <person name="Stange-thomann N."/>
            <person name="Stavropoulos S."/>
            <person name="Stetson K."/>
            <person name="Stone C."/>
            <person name="Stone S."/>
            <person name="Stubbs M."/>
            <person name="Talamas J."/>
            <person name="Tchuinga P."/>
            <person name="Tenzing P."/>
            <person name="Tesfaye S."/>
            <person name="Theodore J."/>
            <person name="Thoulutsang Y."/>
            <person name="Topham K."/>
            <person name="Towey S."/>
            <person name="Tsamla T."/>
            <person name="Tsomo N."/>
            <person name="Vallee D."/>
            <person name="Vassiliev H."/>
            <person name="Venkataraman V."/>
            <person name="Vinson J."/>
            <person name="Vo A."/>
            <person name="Wade C."/>
            <person name="Wang S."/>
            <person name="Wangchuk T."/>
            <person name="Wangdi T."/>
            <person name="Whittaker C."/>
            <person name="Wilkinson J."/>
            <person name="Wu Y."/>
            <person name="Wyman D."/>
            <person name="Yadav S."/>
            <person name="Yang S."/>
            <person name="Yang X."/>
            <person name="Yeager S."/>
            <person name="Yee E."/>
            <person name="Young G."/>
            <person name="Zainoun J."/>
            <person name="Zembeck L."/>
            <person name="Zimmer A."/>
            <person name="Zody M."/>
            <person name="Lander E."/>
        </authorList>
    </citation>
    <scope>NUCLEOTIDE SEQUENCE [LARGE SCALE GENOMIC DNA]</scope>
</reference>
<dbReference type="FunFam" id="3.40.50.720:FF:000143">
    <property type="entry name" value="Fatty acyl-CoA reductase"/>
    <property type="match status" value="1"/>
</dbReference>
<dbReference type="Ensembl" id="ENSCSAVT00000002704.1">
    <property type="protein sequence ID" value="ENSCSAVP00000002662.1"/>
    <property type="gene ID" value="ENSCSAVG00000001573.1"/>
</dbReference>
<evidence type="ECO:0000256" key="9">
    <source>
        <dbReference type="ARBA" id="ARBA00047991"/>
    </source>
</evidence>
<dbReference type="CDD" id="cd05236">
    <property type="entry name" value="FAR-N_SDR_e"/>
    <property type="match status" value="1"/>
</dbReference>
<dbReference type="SUPFAM" id="SSF51735">
    <property type="entry name" value="NAD(P)-binding Rossmann-fold domains"/>
    <property type="match status" value="1"/>
</dbReference>
<comment type="catalytic activity">
    <reaction evidence="10">
        <text>hexadecanoyl-CoA + 2 NADPH + 2 H(+) = hexadecan-1-ol + 2 NADP(+) + CoA</text>
        <dbReference type="Rhea" id="RHEA:36315"/>
        <dbReference type="ChEBI" id="CHEBI:15378"/>
        <dbReference type="ChEBI" id="CHEBI:16125"/>
        <dbReference type="ChEBI" id="CHEBI:57287"/>
        <dbReference type="ChEBI" id="CHEBI:57379"/>
        <dbReference type="ChEBI" id="CHEBI:57783"/>
        <dbReference type="ChEBI" id="CHEBI:58349"/>
        <dbReference type="EC" id="1.2.1.84"/>
    </reaction>
    <physiologicalReaction direction="left-to-right" evidence="10">
        <dbReference type="Rhea" id="RHEA:36316"/>
    </physiologicalReaction>
</comment>
<evidence type="ECO:0000259" key="15">
    <source>
        <dbReference type="Pfam" id="PF03015"/>
    </source>
</evidence>
<dbReference type="Proteomes" id="UP000007875">
    <property type="component" value="Unassembled WGS sequence"/>
</dbReference>
<dbReference type="InterPro" id="IPR013120">
    <property type="entry name" value="FAR_NAD-bd"/>
</dbReference>
<dbReference type="InterPro" id="IPR033640">
    <property type="entry name" value="FAR_C"/>
</dbReference>
<evidence type="ECO:0000256" key="5">
    <source>
        <dbReference type="ARBA" id="ARBA00022692"/>
    </source>
</evidence>
<dbReference type="AlphaFoldDB" id="H2YBG4"/>
<comment type="catalytic activity">
    <reaction evidence="9">
        <text>octadecanoyl-CoA + 2 NADPH + 2 H(+) = octadecan-1-ol + 2 NADP(+) + CoA</text>
        <dbReference type="Rhea" id="RHEA:36319"/>
        <dbReference type="ChEBI" id="CHEBI:15378"/>
        <dbReference type="ChEBI" id="CHEBI:32154"/>
        <dbReference type="ChEBI" id="CHEBI:57287"/>
        <dbReference type="ChEBI" id="CHEBI:57394"/>
        <dbReference type="ChEBI" id="CHEBI:57783"/>
        <dbReference type="ChEBI" id="CHEBI:58349"/>
        <dbReference type="EC" id="1.2.1.84"/>
    </reaction>
    <physiologicalReaction direction="left-to-right" evidence="9">
        <dbReference type="Rhea" id="RHEA:36320"/>
    </physiologicalReaction>
</comment>
<dbReference type="OMA" id="FSECYNE"/>
<keyword evidence="14" id="KW-0560">Oxidoreductase</keyword>
<dbReference type="Pfam" id="PF03015">
    <property type="entry name" value="Sterile"/>
    <property type="match status" value="1"/>
</dbReference>
<keyword evidence="18" id="KW-1185">Reference proteome</keyword>
<dbReference type="GO" id="GO:0005778">
    <property type="term" value="C:peroxisomal membrane"/>
    <property type="evidence" value="ECO:0007669"/>
    <property type="project" value="UniProtKB-SubCell"/>
</dbReference>
<dbReference type="EC" id="1.2.1.84" evidence="14"/>
<evidence type="ECO:0000313" key="18">
    <source>
        <dbReference type="Proteomes" id="UP000007875"/>
    </source>
</evidence>
<dbReference type="CDD" id="cd09071">
    <property type="entry name" value="FAR_C"/>
    <property type="match status" value="1"/>
</dbReference>
<feature type="domain" description="Fatty acyl-CoA reductase C-terminal" evidence="15">
    <location>
        <begin position="368"/>
        <end position="444"/>
    </location>
</feature>
<evidence type="ECO:0000256" key="1">
    <source>
        <dbReference type="ARBA" id="ARBA00004141"/>
    </source>
</evidence>
<dbReference type="GO" id="GO:0035336">
    <property type="term" value="P:long-chain fatty-acyl-CoA metabolic process"/>
    <property type="evidence" value="ECO:0007669"/>
    <property type="project" value="TreeGrafter"/>
</dbReference>
<evidence type="ECO:0000256" key="12">
    <source>
        <dbReference type="ARBA" id="ARBA00049865"/>
    </source>
</evidence>
<evidence type="ECO:0000256" key="7">
    <source>
        <dbReference type="ARBA" id="ARBA00023098"/>
    </source>
</evidence>
<comment type="function">
    <text evidence="14">Catalyzes the reduction of fatty acyl-CoA to fatty alcohols.</text>
</comment>
<feature type="domain" description="Thioester reductase (TE)" evidence="16">
    <location>
        <begin position="15"/>
        <end position="282"/>
    </location>
</feature>
<comment type="subcellular location">
    <subcellularLocation>
        <location evidence="1">Membrane</location>
        <topology evidence="1">Multi-pass membrane protein</topology>
    </subcellularLocation>
    <subcellularLocation>
        <location evidence="2">Peroxisome membrane</location>
        <topology evidence="2">Single-pass membrane protein</topology>
    </subcellularLocation>
</comment>
<dbReference type="GeneTree" id="ENSGT00390000006367"/>
<evidence type="ECO:0000256" key="8">
    <source>
        <dbReference type="ARBA" id="ARBA00023136"/>
    </source>
</evidence>
<keyword evidence="8" id="KW-0472">Membrane</keyword>
<keyword evidence="14" id="KW-0521">NADP</keyword>
<dbReference type="Gene3D" id="3.40.50.720">
    <property type="entry name" value="NAD(P)-binding Rossmann-like Domain"/>
    <property type="match status" value="1"/>
</dbReference>
<dbReference type="InterPro" id="IPR036291">
    <property type="entry name" value="NAD(P)-bd_dom_sf"/>
</dbReference>
<evidence type="ECO:0000256" key="2">
    <source>
        <dbReference type="ARBA" id="ARBA00004549"/>
    </source>
</evidence>
<accession>H2YBG4</accession>
<comment type="catalytic activity">
    <reaction evidence="12">
        <text>18-methylnonadecanoyl-CoA + 2 NADPH + 2 H(+) = 18-methylnonadecan-1-ol + 2 NADP(+) + CoA</text>
        <dbReference type="Rhea" id="RHEA:81767"/>
        <dbReference type="ChEBI" id="CHEBI:15378"/>
        <dbReference type="ChEBI" id="CHEBI:57287"/>
        <dbReference type="ChEBI" id="CHEBI:57783"/>
        <dbReference type="ChEBI" id="CHEBI:58349"/>
        <dbReference type="ChEBI" id="CHEBI:84914"/>
        <dbReference type="ChEBI" id="CHEBI:231999"/>
    </reaction>
    <physiologicalReaction direction="left-to-right" evidence="12">
        <dbReference type="Rhea" id="RHEA:81768"/>
    </physiologicalReaction>
</comment>
<keyword evidence="6" id="KW-1133">Transmembrane helix</keyword>